<dbReference type="Proteomes" id="UP000283509">
    <property type="component" value="Unassembled WGS sequence"/>
</dbReference>
<sequence>MLNPQQTFFFPYSHLLIYSHYPLLHSLPLLYFPHLLIFSHYLPLPPPFAIPFFPLFSSTYLLPLLFHSSFIPTFIFPFLYTLLPPILPPFPHIFLPTIPIYLFTSLSSPFPHSSSLSITLSLPLLPPCPHTFLPLFPTPFFPFPHTFSSPYPHYLFTPFLPFPLHPTFIFPFLLSSLPLFPFPIYLFTFPLTPLPSPSIPTSHFLLPVYPLSTIVHSPDSSKSSYSLFRCLNPPIISSLFFHNVLLSLSFSFLPFQFFIPLISSKTSIFPLSFASSPPIIFFSLLPAQTVCPSPHFIQKLPIPSFVCSSPRLSLLSSPTNIRSSLLFPSSFPFEVASIPLIRQNLSYSLFRLPSIPPLSLLLSPQRSPFSLFPPSFPFKLSIPLIIQKLPYSPLSLPQSPHYYFSLLP</sequence>
<proteinExistence type="predicted"/>
<dbReference type="AlphaFoldDB" id="A0A423SI08"/>
<evidence type="ECO:0000313" key="2">
    <source>
        <dbReference type="EMBL" id="ROT63866.1"/>
    </source>
</evidence>
<evidence type="ECO:0000256" key="1">
    <source>
        <dbReference type="SAM" id="Phobius"/>
    </source>
</evidence>
<gene>
    <name evidence="2" type="ORF">C7M84_018207</name>
</gene>
<organism evidence="2 3">
    <name type="scientific">Penaeus vannamei</name>
    <name type="common">Whiteleg shrimp</name>
    <name type="synonym">Litopenaeus vannamei</name>
    <dbReference type="NCBI Taxonomy" id="6689"/>
    <lineage>
        <taxon>Eukaryota</taxon>
        <taxon>Metazoa</taxon>
        <taxon>Ecdysozoa</taxon>
        <taxon>Arthropoda</taxon>
        <taxon>Crustacea</taxon>
        <taxon>Multicrustacea</taxon>
        <taxon>Malacostraca</taxon>
        <taxon>Eumalacostraca</taxon>
        <taxon>Eucarida</taxon>
        <taxon>Decapoda</taxon>
        <taxon>Dendrobranchiata</taxon>
        <taxon>Penaeoidea</taxon>
        <taxon>Penaeidae</taxon>
        <taxon>Penaeus</taxon>
    </lineage>
</organism>
<feature type="transmembrane region" description="Helical" evidence="1">
    <location>
        <begin position="168"/>
        <end position="187"/>
    </location>
</feature>
<comment type="caution">
    <text evidence="2">The sequence shown here is derived from an EMBL/GenBank/DDBJ whole genome shotgun (WGS) entry which is preliminary data.</text>
</comment>
<protein>
    <submittedName>
        <fullName evidence="2">Uncharacterized protein</fullName>
    </submittedName>
</protein>
<name>A0A423SI08_PENVA</name>
<accession>A0A423SI08</accession>
<feature type="transmembrane region" description="Helical" evidence="1">
    <location>
        <begin position="48"/>
        <end position="66"/>
    </location>
</feature>
<keyword evidence="1" id="KW-1133">Transmembrane helix</keyword>
<dbReference type="EMBL" id="QCYY01003362">
    <property type="protein sequence ID" value="ROT63866.1"/>
    <property type="molecule type" value="Genomic_DNA"/>
</dbReference>
<keyword evidence="1" id="KW-0472">Membrane</keyword>
<feature type="transmembrane region" description="Helical" evidence="1">
    <location>
        <begin position="235"/>
        <end position="255"/>
    </location>
</feature>
<evidence type="ECO:0000313" key="3">
    <source>
        <dbReference type="Proteomes" id="UP000283509"/>
    </source>
</evidence>
<feature type="transmembrane region" description="Helical" evidence="1">
    <location>
        <begin position="78"/>
        <end position="103"/>
    </location>
</feature>
<keyword evidence="3" id="KW-1185">Reference proteome</keyword>
<reference evidence="2 3" key="2">
    <citation type="submission" date="2019-01" db="EMBL/GenBank/DDBJ databases">
        <title>The decoding of complex shrimp genome reveals the adaptation for benthos swimmer, frequently molting mechanism and breeding impact on genome.</title>
        <authorList>
            <person name="Sun Y."/>
            <person name="Gao Y."/>
            <person name="Yu Y."/>
        </authorList>
    </citation>
    <scope>NUCLEOTIDE SEQUENCE [LARGE SCALE GENOMIC DNA]</scope>
    <source>
        <tissue evidence="2">Muscle</tissue>
    </source>
</reference>
<reference evidence="2 3" key="1">
    <citation type="submission" date="2018-04" db="EMBL/GenBank/DDBJ databases">
        <authorList>
            <person name="Zhang X."/>
            <person name="Yuan J."/>
            <person name="Li F."/>
            <person name="Xiang J."/>
        </authorList>
    </citation>
    <scope>NUCLEOTIDE SEQUENCE [LARGE SCALE GENOMIC DNA]</scope>
    <source>
        <tissue evidence="2">Muscle</tissue>
    </source>
</reference>
<keyword evidence="1" id="KW-0812">Transmembrane</keyword>